<keyword evidence="2" id="KW-1185">Reference proteome</keyword>
<evidence type="ECO:0000313" key="2">
    <source>
        <dbReference type="Proteomes" id="UP000013909"/>
    </source>
</evidence>
<dbReference type="STRING" id="1232681.ADIS_4262"/>
<name>R7ZLX5_9BACT</name>
<organism evidence="1 2">
    <name type="scientific">Lunatimonas lonarensis</name>
    <dbReference type="NCBI Taxonomy" id="1232681"/>
    <lineage>
        <taxon>Bacteria</taxon>
        <taxon>Pseudomonadati</taxon>
        <taxon>Bacteroidota</taxon>
        <taxon>Cytophagia</taxon>
        <taxon>Cytophagales</taxon>
        <taxon>Cyclobacteriaceae</taxon>
    </lineage>
</organism>
<evidence type="ECO:0000313" key="1">
    <source>
        <dbReference type="EMBL" id="EON75091.1"/>
    </source>
</evidence>
<dbReference type="AlphaFoldDB" id="R7ZLX5"/>
<sequence>MAEWISRNGSYEWDEQNPILPCGMPTNDLGAAIGWIWSNINLFPQKDARADTP</sequence>
<accession>R7ZLX5</accession>
<gene>
    <name evidence="1" type="ORF">ADIS_4262</name>
</gene>
<dbReference type="Proteomes" id="UP000013909">
    <property type="component" value="Unassembled WGS sequence"/>
</dbReference>
<dbReference type="EMBL" id="AQHR01000110">
    <property type="protein sequence ID" value="EON75091.1"/>
    <property type="molecule type" value="Genomic_DNA"/>
</dbReference>
<protein>
    <submittedName>
        <fullName evidence="1">Uncharacterized protein</fullName>
    </submittedName>
</protein>
<reference evidence="1 2" key="1">
    <citation type="submission" date="2013-02" db="EMBL/GenBank/DDBJ databases">
        <title>A novel strain isolated from Lonar lake, Maharashtra, India.</title>
        <authorList>
            <person name="Singh A."/>
        </authorList>
    </citation>
    <scope>NUCLEOTIDE SEQUENCE [LARGE SCALE GENOMIC DNA]</scope>
    <source>
        <strain evidence="1 2">AK24</strain>
    </source>
</reference>
<comment type="caution">
    <text evidence="1">The sequence shown here is derived from an EMBL/GenBank/DDBJ whole genome shotgun (WGS) entry which is preliminary data.</text>
</comment>
<proteinExistence type="predicted"/>